<feature type="transmembrane region" description="Helical" evidence="1">
    <location>
        <begin position="255"/>
        <end position="275"/>
    </location>
</feature>
<dbReference type="EMBL" id="JAIWIU010000117">
    <property type="protein sequence ID" value="MCA2017702.1"/>
    <property type="molecule type" value="Genomic_DNA"/>
</dbReference>
<feature type="transmembrane region" description="Helical" evidence="1">
    <location>
        <begin position="29"/>
        <end position="58"/>
    </location>
</feature>
<dbReference type="RefSeq" id="WP_225251355.1">
    <property type="nucleotide sequence ID" value="NZ_JAIWIU010000117.1"/>
</dbReference>
<organism evidence="3 4">
    <name type="scientific">Vibrio tritonius</name>
    <dbReference type="NCBI Taxonomy" id="1435069"/>
    <lineage>
        <taxon>Bacteria</taxon>
        <taxon>Pseudomonadati</taxon>
        <taxon>Pseudomonadota</taxon>
        <taxon>Gammaproteobacteria</taxon>
        <taxon>Vibrionales</taxon>
        <taxon>Vibrionaceae</taxon>
        <taxon>Vibrio</taxon>
    </lineage>
</organism>
<feature type="transmembrane region" description="Helical" evidence="1">
    <location>
        <begin position="142"/>
        <end position="162"/>
    </location>
</feature>
<feature type="domain" description="CAAX prenyl protease 2/Lysostaphin resistance protein A-like" evidence="2">
    <location>
        <begin position="173"/>
        <end position="264"/>
    </location>
</feature>
<feature type="transmembrane region" description="Helical" evidence="1">
    <location>
        <begin position="70"/>
        <end position="91"/>
    </location>
</feature>
<protein>
    <submittedName>
        <fullName evidence="3">CPBP family intramembrane metalloprotease</fullName>
    </submittedName>
</protein>
<evidence type="ECO:0000313" key="3">
    <source>
        <dbReference type="EMBL" id="MCA2017702.1"/>
    </source>
</evidence>
<keyword evidence="1" id="KW-0812">Transmembrane</keyword>
<dbReference type="GO" id="GO:0008237">
    <property type="term" value="F:metallopeptidase activity"/>
    <property type="evidence" value="ECO:0007669"/>
    <property type="project" value="UniProtKB-KW"/>
</dbReference>
<name>A0ABS7YPV5_9VIBR</name>
<keyword evidence="1" id="KW-0472">Membrane</keyword>
<feature type="transmembrane region" description="Helical" evidence="1">
    <location>
        <begin position="230"/>
        <end position="248"/>
    </location>
</feature>
<feature type="transmembrane region" description="Helical" evidence="1">
    <location>
        <begin position="111"/>
        <end position="130"/>
    </location>
</feature>
<keyword evidence="3" id="KW-0378">Hydrolase</keyword>
<reference evidence="4" key="1">
    <citation type="submission" date="2023-07" db="EMBL/GenBank/DDBJ databases">
        <title>Molecular identification of indigenous halophilic bacteria isolated from red sea cost, biodegradation of synthetic dyes and assessment of degraded metabolite toxicity.</title>
        <authorList>
            <person name="Chaieb K."/>
            <person name="Altayb H.N."/>
        </authorList>
    </citation>
    <scope>NUCLEOTIDE SEQUENCE [LARGE SCALE GENOMIC DNA]</scope>
    <source>
        <strain evidence="4">K20</strain>
    </source>
</reference>
<sequence length="276" mass="30185">MPLDYSASIWIALALAIVSVFVRKNGVTLGLLGVALVLAVLFERLTLSTGLGVGVILLGAWKLGHLAPRYAVPSAIFVIVCCLALFTHHVPGFHNLLVLDKVVTGPHSQPFTMYLNLDKPLALFILLLAYPKLLGQHAAPNLRAIALTALSLFCLLPIAVWLGALKYEFSLPSWWWLFAFNNLLFTCVAEEALFRGYLQQQLCSKLGLVAGIGIASILFGLAHFAGGPLFVIFAALTGLGYGLIFYWSQRLWAATLAHFAFNFLHLVFFTYPIAIN</sequence>
<gene>
    <name evidence="3" type="ORF">LDJ79_16380</name>
</gene>
<evidence type="ECO:0000313" key="4">
    <source>
        <dbReference type="Proteomes" id="UP001199044"/>
    </source>
</evidence>
<comment type="caution">
    <text evidence="3">The sequence shown here is derived from an EMBL/GenBank/DDBJ whole genome shotgun (WGS) entry which is preliminary data.</text>
</comment>
<evidence type="ECO:0000256" key="1">
    <source>
        <dbReference type="SAM" id="Phobius"/>
    </source>
</evidence>
<keyword evidence="4" id="KW-1185">Reference proteome</keyword>
<dbReference type="PANTHER" id="PTHR36435:SF1">
    <property type="entry name" value="CAAX AMINO TERMINAL PROTEASE FAMILY PROTEIN"/>
    <property type="match status" value="1"/>
</dbReference>
<feature type="transmembrane region" description="Helical" evidence="1">
    <location>
        <begin position="206"/>
        <end position="224"/>
    </location>
</feature>
<proteinExistence type="predicted"/>
<dbReference type="PANTHER" id="PTHR36435">
    <property type="entry name" value="SLR1288 PROTEIN"/>
    <property type="match status" value="1"/>
</dbReference>
<feature type="transmembrane region" description="Helical" evidence="1">
    <location>
        <begin position="174"/>
        <end position="194"/>
    </location>
</feature>
<dbReference type="InterPro" id="IPR052710">
    <property type="entry name" value="CAAX_protease"/>
</dbReference>
<dbReference type="Proteomes" id="UP001199044">
    <property type="component" value="Unassembled WGS sequence"/>
</dbReference>
<evidence type="ECO:0000259" key="2">
    <source>
        <dbReference type="Pfam" id="PF02517"/>
    </source>
</evidence>
<keyword evidence="1" id="KW-1133">Transmembrane helix</keyword>
<dbReference type="InterPro" id="IPR003675">
    <property type="entry name" value="Rce1/LyrA-like_dom"/>
</dbReference>
<keyword evidence="3" id="KW-0645">Protease</keyword>
<accession>A0ABS7YPV5</accession>
<feature type="transmembrane region" description="Helical" evidence="1">
    <location>
        <begin position="7"/>
        <end position="23"/>
    </location>
</feature>
<keyword evidence="3" id="KW-0482">Metalloprotease</keyword>
<dbReference type="Pfam" id="PF02517">
    <property type="entry name" value="Rce1-like"/>
    <property type="match status" value="1"/>
</dbReference>